<protein>
    <submittedName>
        <fullName evidence="1">(rape) hypothetical protein</fullName>
    </submittedName>
</protein>
<reference evidence="1" key="1">
    <citation type="submission" date="2021-01" db="EMBL/GenBank/DDBJ databases">
        <authorList>
            <consortium name="Genoscope - CEA"/>
            <person name="William W."/>
        </authorList>
    </citation>
    <scope>NUCLEOTIDE SEQUENCE</scope>
</reference>
<name>A0A816T9D3_BRANA</name>
<dbReference type="EMBL" id="HG994359">
    <property type="protein sequence ID" value="CAF2098105.1"/>
    <property type="molecule type" value="Genomic_DNA"/>
</dbReference>
<proteinExistence type="predicted"/>
<accession>A0A816T9D3</accession>
<gene>
    <name evidence="1" type="ORF">DARMORV10_A05P21510.1</name>
</gene>
<sequence>MQHIDTWINVLRKRYHAKPQHFRSKKMCFVDHLFAQQWSFNFKDFKDSEPDQNGLGRRLPGGAELQRQSLDCYVDINP</sequence>
<organism evidence="1">
    <name type="scientific">Brassica napus</name>
    <name type="common">Rape</name>
    <dbReference type="NCBI Taxonomy" id="3708"/>
    <lineage>
        <taxon>Eukaryota</taxon>
        <taxon>Viridiplantae</taxon>
        <taxon>Streptophyta</taxon>
        <taxon>Embryophyta</taxon>
        <taxon>Tracheophyta</taxon>
        <taxon>Spermatophyta</taxon>
        <taxon>Magnoliopsida</taxon>
        <taxon>eudicotyledons</taxon>
        <taxon>Gunneridae</taxon>
        <taxon>Pentapetalae</taxon>
        <taxon>rosids</taxon>
        <taxon>malvids</taxon>
        <taxon>Brassicales</taxon>
        <taxon>Brassicaceae</taxon>
        <taxon>Brassiceae</taxon>
        <taxon>Brassica</taxon>
    </lineage>
</organism>
<dbReference type="AlphaFoldDB" id="A0A816T9D3"/>
<dbReference type="Proteomes" id="UP001295469">
    <property type="component" value="Chromosome A05"/>
</dbReference>
<evidence type="ECO:0000313" key="1">
    <source>
        <dbReference type="EMBL" id="CAF2098105.1"/>
    </source>
</evidence>